<proteinExistence type="predicted"/>
<reference evidence="1" key="1">
    <citation type="journal article" date="2021" name="New Phytol.">
        <title>Evolutionary innovations through gain and loss of genes in the ectomycorrhizal Boletales.</title>
        <authorList>
            <person name="Wu G."/>
            <person name="Miyauchi S."/>
            <person name="Morin E."/>
            <person name="Kuo A."/>
            <person name="Drula E."/>
            <person name="Varga T."/>
            <person name="Kohler A."/>
            <person name="Feng B."/>
            <person name="Cao Y."/>
            <person name="Lipzen A."/>
            <person name="Daum C."/>
            <person name="Hundley H."/>
            <person name="Pangilinan J."/>
            <person name="Johnson J."/>
            <person name="Barry K."/>
            <person name="LaButti K."/>
            <person name="Ng V."/>
            <person name="Ahrendt S."/>
            <person name="Min B."/>
            <person name="Choi I.G."/>
            <person name="Park H."/>
            <person name="Plett J.M."/>
            <person name="Magnuson J."/>
            <person name="Spatafora J.W."/>
            <person name="Nagy L.G."/>
            <person name="Henrissat B."/>
            <person name="Grigoriev I.V."/>
            <person name="Yang Z.L."/>
            <person name="Xu J."/>
            <person name="Martin F.M."/>
        </authorList>
    </citation>
    <scope>NUCLEOTIDE SEQUENCE</scope>
    <source>
        <strain evidence="1">ATCC 28755</strain>
    </source>
</reference>
<evidence type="ECO:0000313" key="1">
    <source>
        <dbReference type="EMBL" id="KAH7905980.1"/>
    </source>
</evidence>
<protein>
    <submittedName>
        <fullName evidence="1">Uncharacterized protein</fullName>
    </submittedName>
</protein>
<gene>
    <name evidence="1" type="ORF">BJ138DRAFT_1130194</name>
</gene>
<dbReference type="EMBL" id="MU268090">
    <property type="protein sequence ID" value="KAH7905980.1"/>
    <property type="molecule type" value="Genomic_DNA"/>
</dbReference>
<sequence>MGSGLSSKRGGSPWIQMTGRKACKGWGWPRVSSAGCSSCSLKTTGPSGNPTNSPIKATQTRTRCCSSLNAPADVERGVMQAKLIQLQATTLARFFAPSVNPQARGRR</sequence>
<name>A0ACB7ZXL8_9AGAM</name>
<accession>A0ACB7ZXL8</accession>
<keyword evidence="2" id="KW-1185">Reference proteome</keyword>
<dbReference type="Proteomes" id="UP000790377">
    <property type="component" value="Unassembled WGS sequence"/>
</dbReference>
<organism evidence="1 2">
    <name type="scientific">Hygrophoropsis aurantiaca</name>
    <dbReference type="NCBI Taxonomy" id="72124"/>
    <lineage>
        <taxon>Eukaryota</taxon>
        <taxon>Fungi</taxon>
        <taxon>Dikarya</taxon>
        <taxon>Basidiomycota</taxon>
        <taxon>Agaricomycotina</taxon>
        <taxon>Agaricomycetes</taxon>
        <taxon>Agaricomycetidae</taxon>
        <taxon>Boletales</taxon>
        <taxon>Coniophorineae</taxon>
        <taxon>Hygrophoropsidaceae</taxon>
        <taxon>Hygrophoropsis</taxon>
    </lineage>
</organism>
<evidence type="ECO:0000313" key="2">
    <source>
        <dbReference type="Proteomes" id="UP000790377"/>
    </source>
</evidence>
<comment type="caution">
    <text evidence="1">The sequence shown here is derived from an EMBL/GenBank/DDBJ whole genome shotgun (WGS) entry which is preliminary data.</text>
</comment>